<dbReference type="OrthoDB" id="438010at2759"/>
<evidence type="ECO:0000313" key="2">
    <source>
        <dbReference type="Proteomes" id="UP000007800"/>
    </source>
</evidence>
<dbReference type="EMBL" id="GG677449">
    <property type="protein sequence ID" value="EER10408.1"/>
    <property type="molecule type" value="Genomic_DNA"/>
</dbReference>
<dbReference type="RefSeq" id="XP_002778613.1">
    <property type="nucleotide sequence ID" value="XM_002778567.1"/>
</dbReference>
<evidence type="ECO:0000313" key="1">
    <source>
        <dbReference type="EMBL" id="EER10408.1"/>
    </source>
</evidence>
<dbReference type="AlphaFoldDB" id="C5KYN5"/>
<protein>
    <submittedName>
        <fullName evidence="1">Uncharacterized protein</fullName>
    </submittedName>
</protein>
<dbReference type="GeneID" id="9038260"/>
<reference evidence="1 2" key="1">
    <citation type="submission" date="2008-07" db="EMBL/GenBank/DDBJ databases">
        <authorList>
            <person name="El-Sayed N."/>
            <person name="Caler E."/>
            <person name="Inman J."/>
            <person name="Amedeo P."/>
            <person name="Hass B."/>
            <person name="Wortman J."/>
        </authorList>
    </citation>
    <scope>NUCLEOTIDE SEQUENCE [LARGE SCALE GENOMIC DNA]</scope>
    <source>
        <strain evidence="2">ATCC 50983 / TXsc</strain>
    </source>
</reference>
<proteinExistence type="predicted"/>
<dbReference type="Proteomes" id="UP000007800">
    <property type="component" value="Unassembled WGS sequence"/>
</dbReference>
<keyword evidence="2" id="KW-1185">Reference proteome</keyword>
<sequence length="110" mass="11762">MLSSVSSSAFNTISRRFLATVRGGQIASVAAKTVSVALEDGSEATVPRPVGIDNQWFLPGSHAVCVDDKLGMVTNPEGAVLKFECIHPELNGDDLCPDCPRRKFEAKKSD</sequence>
<name>C5KYN5_PERM5</name>
<accession>C5KYN5</accession>
<organism evidence="2">
    <name type="scientific">Perkinsus marinus (strain ATCC 50983 / TXsc)</name>
    <dbReference type="NCBI Taxonomy" id="423536"/>
    <lineage>
        <taxon>Eukaryota</taxon>
        <taxon>Sar</taxon>
        <taxon>Alveolata</taxon>
        <taxon>Perkinsozoa</taxon>
        <taxon>Perkinsea</taxon>
        <taxon>Perkinsida</taxon>
        <taxon>Perkinsidae</taxon>
        <taxon>Perkinsus</taxon>
    </lineage>
</organism>
<dbReference type="InParanoid" id="C5KYN5"/>
<gene>
    <name evidence="1" type="ORF">Pmar_PMAR027324</name>
</gene>